<dbReference type="InterPro" id="IPR050396">
    <property type="entry name" value="Glycosyltr_51/Transpeptidase"/>
</dbReference>
<keyword evidence="1" id="KW-0121">Carboxypeptidase</keyword>
<dbReference type="PANTHER" id="PTHR32282">
    <property type="entry name" value="BINDING PROTEIN TRANSPEPTIDASE, PUTATIVE-RELATED"/>
    <property type="match status" value="1"/>
</dbReference>
<gene>
    <name evidence="12" type="ORF">KGQ19_24740</name>
</gene>
<dbReference type="SUPFAM" id="SSF56601">
    <property type="entry name" value="beta-lactamase/transpeptidase-like"/>
    <property type="match status" value="1"/>
</dbReference>
<keyword evidence="13" id="KW-1185">Reference proteome</keyword>
<evidence type="ECO:0000313" key="12">
    <source>
        <dbReference type="EMBL" id="MBS2550078.1"/>
    </source>
</evidence>
<comment type="catalytic activity">
    <reaction evidence="8">
        <text>[GlcNAc-(1-&gt;4)-Mur2Ac(oyl-L-Ala-gamma-D-Glu-L-Lys-D-Ala-D-Ala)](n)-di-trans,octa-cis-undecaprenyl diphosphate + beta-D-GlcNAc-(1-&gt;4)-Mur2Ac(oyl-L-Ala-gamma-D-Glu-L-Lys-D-Ala-D-Ala)-di-trans,octa-cis-undecaprenyl diphosphate = [GlcNAc-(1-&gt;4)-Mur2Ac(oyl-L-Ala-gamma-D-Glu-L-Lys-D-Ala-D-Ala)](n+1)-di-trans,octa-cis-undecaprenyl diphosphate + di-trans,octa-cis-undecaprenyl diphosphate + H(+)</text>
        <dbReference type="Rhea" id="RHEA:23708"/>
        <dbReference type="Rhea" id="RHEA-COMP:9602"/>
        <dbReference type="Rhea" id="RHEA-COMP:9603"/>
        <dbReference type="ChEBI" id="CHEBI:15378"/>
        <dbReference type="ChEBI" id="CHEBI:58405"/>
        <dbReference type="ChEBI" id="CHEBI:60033"/>
        <dbReference type="ChEBI" id="CHEBI:78435"/>
        <dbReference type="EC" id="2.4.99.28"/>
    </reaction>
</comment>
<feature type="compositionally biased region" description="Pro residues" evidence="9">
    <location>
        <begin position="700"/>
        <end position="714"/>
    </location>
</feature>
<evidence type="ECO:0000256" key="8">
    <source>
        <dbReference type="ARBA" id="ARBA00049902"/>
    </source>
</evidence>
<dbReference type="Pfam" id="PF00905">
    <property type="entry name" value="Transpeptidase"/>
    <property type="match status" value="1"/>
</dbReference>
<feature type="region of interest" description="Disordered" evidence="9">
    <location>
        <begin position="691"/>
        <end position="746"/>
    </location>
</feature>
<evidence type="ECO:0000256" key="1">
    <source>
        <dbReference type="ARBA" id="ARBA00022645"/>
    </source>
</evidence>
<dbReference type="Proteomes" id="UP000730482">
    <property type="component" value="Unassembled WGS sequence"/>
</dbReference>
<dbReference type="InterPro" id="IPR001264">
    <property type="entry name" value="Glyco_trans_51"/>
</dbReference>
<dbReference type="InterPro" id="IPR001460">
    <property type="entry name" value="PCN-bd_Tpept"/>
</dbReference>
<dbReference type="Gene3D" id="1.10.3810.10">
    <property type="entry name" value="Biosynthetic peptidoglycan transglycosylase-like"/>
    <property type="match status" value="1"/>
</dbReference>
<dbReference type="PANTHER" id="PTHR32282:SF33">
    <property type="entry name" value="PEPTIDOGLYCAN GLYCOSYLTRANSFERASE"/>
    <property type="match status" value="1"/>
</dbReference>
<accession>A0ABS5KVJ7</accession>
<proteinExistence type="predicted"/>
<keyword evidence="5" id="KW-0378">Hydrolase</keyword>
<evidence type="ECO:0000313" key="13">
    <source>
        <dbReference type="Proteomes" id="UP000730482"/>
    </source>
</evidence>
<dbReference type="InterPro" id="IPR012338">
    <property type="entry name" value="Beta-lactam/transpept-like"/>
</dbReference>
<keyword evidence="6" id="KW-0511">Multifunctional enzyme</keyword>
<evidence type="ECO:0000256" key="4">
    <source>
        <dbReference type="ARBA" id="ARBA00022679"/>
    </source>
</evidence>
<evidence type="ECO:0000256" key="5">
    <source>
        <dbReference type="ARBA" id="ARBA00022801"/>
    </source>
</evidence>
<evidence type="ECO:0000256" key="9">
    <source>
        <dbReference type="SAM" id="MobiDB-lite"/>
    </source>
</evidence>
<feature type="domain" description="Penicillin-binding protein transpeptidase" evidence="10">
    <location>
        <begin position="366"/>
        <end position="634"/>
    </location>
</feature>
<evidence type="ECO:0000256" key="3">
    <source>
        <dbReference type="ARBA" id="ARBA00022676"/>
    </source>
</evidence>
<evidence type="ECO:0000256" key="6">
    <source>
        <dbReference type="ARBA" id="ARBA00023268"/>
    </source>
</evidence>
<reference evidence="12 13" key="1">
    <citation type="submission" date="2020-02" db="EMBL/GenBank/DDBJ databases">
        <title>Acidophilic actinobacteria isolated from forest soil.</title>
        <authorList>
            <person name="Golinska P."/>
        </authorList>
    </citation>
    <scope>NUCLEOTIDE SEQUENCE [LARGE SCALE GENOMIC DNA]</scope>
    <source>
        <strain evidence="12 13">NL8</strain>
    </source>
</reference>
<sequence>MASHPPRPFRGSGPLRALFGLLMISALAGVLVAGMALPFVGTAGLAAKSASDHFEDIPDDLKTPDLPQRSQILASDGSVIATVWGDFGNRVIVPFNAISPNVWQALVATEDSRFFQHGGIDIKGTLRAFVSDMGGSNQGGSSIAQQYVKNVLVLEAGNDKAKYADATGDSLARKIRELKYAIAVEQKFSKDEILERYLNLVPFAENISGIETAAERWFGVHASQLTVPQAATLIGMLKNPVAYDPAEHPIAATDRRDTVLDRMADPTVRYITPQQAAAYKAMPLGVNLQPQHSGCIYASGSSAFFCEYIEQEILNDPIYGKTKADRAAFFNRGGLTIKTTMDPKAEAAAQKAINDNVLATDQPGAAIAMIQPGTGQIKAMAQSRNMGTGEGETYLNLAADPAHGGGNGYQAGSTFKSFVAMSALEKGLTPQYVQDLPYQIDETQSKFSVCDNPAGFTQDKTWKPTDETQQEAGPQTMTSALWNSVNNYFVKLEEQTGICEPARLAAAAGLTIDSDDGTGKRLQQIGSFTLGTNQVTPIAMANAYATFAAHGTYCKPTAIASITDTSGKQYPVATPDCHQAIDPSLTDQLTGMLQGVVDKGTASKIRDYFSGPAAGKTGTNDSRLMTWFDGYTPNLAAAVWVGEVSPKAGDKGLVNVKIHGQYYPAVCGGCLAAPIWGEAMNGALAGTTVPGFSMPELPGDIPPPTQPTPPPTTGPPGQTTGGPGGQPGGQDGGLTGGFIGGLGGQQ</sequence>
<protein>
    <submittedName>
        <fullName evidence="12">Penicillin-binding protein</fullName>
    </submittedName>
</protein>
<feature type="compositionally biased region" description="Gly residues" evidence="9">
    <location>
        <begin position="719"/>
        <end position="746"/>
    </location>
</feature>
<evidence type="ECO:0000256" key="2">
    <source>
        <dbReference type="ARBA" id="ARBA00022670"/>
    </source>
</evidence>
<keyword evidence="3" id="KW-0328">Glycosyltransferase</keyword>
<name>A0ABS5KVJ7_9ACTN</name>
<organism evidence="12 13">
    <name type="scientific">Catenulispora pinistramenti</name>
    <dbReference type="NCBI Taxonomy" id="2705254"/>
    <lineage>
        <taxon>Bacteria</taxon>
        <taxon>Bacillati</taxon>
        <taxon>Actinomycetota</taxon>
        <taxon>Actinomycetes</taxon>
        <taxon>Catenulisporales</taxon>
        <taxon>Catenulisporaceae</taxon>
        <taxon>Catenulispora</taxon>
    </lineage>
</organism>
<dbReference type="InterPro" id="IPR036950">
    <property type="entry name" value="PBP_transglycosylase"/>
</dbReference>
<feature type="domain" description="Glycosyl transferase family 51" evidence="11">
    <location>
        <begin position="78"/>
        <end position="263"/>
    </location>
</feature>
<dbReference type="EMBL" id="JAAFYZ010000091">
    <property type="protein sequence ID" value="MBS2550078.1"/>
    <property type="molecule type" value="Genomic_DNA"/>
</dbReference>
<evidence type="ECO:0000259" key="10">
    <source>
        <dbReference type="Pfam" id="PF00905"/>
    </source>
</evidence>
<evidence type="ECO:0000256" key="7">
    <source>
        <dbReference type="ARBA" id="ARBA00034000"/>
    </source>
</evidence>
<dbReference type="Gene3D" id="3.40.710.10">
    <property type="entry name" value="DD-peptidase/beta-lactamase superfamily"/>
    <property type="match status" value="1"/>
</dbReference>
<dbReference type="RefSeq" id="WP_212012185.1">
    <property type="nucleotide sequence ID" value="NZ_JAAFYZ010000091.1"/>
</dbReference>
<dbReference type="SUPFAM" id="SSF53955">
    <property type="entry name" value="Lysozyme-like"/>
    <property type="match status" value="1"/>
</dbReference>
<keyword evidence="4" id="KW-0808">Transferase</keyword>
<comment type="catalytic activity">
    <reaction evidence="7">
        <text>Preferential cleavage: (Ac)2-L-Lys-D-Ala-|-D-Ala. Also transpeptidation of peptidyl-alanyl moieties that are N-acyl substituents of D-alanine.</text>
        <dbReference type="EC" id="3.4.16.4"/>
    </reaction>
</comment>
<dbReference type="InterPro" id="IPR023346">
    <property type="entry name" value="Lysozyme-like_dom_sf"/>
</dbReference>
<keyword evidence="2" id="KW-0645">Protease</keyword>
<evidence type="ECO:0000259" key="11">
    <source>
        <dbReference type="Pfam" id="PF00912"/>
    </source>
</evidence>
<dbReference type="Pfam" id="PF00912">
    <property type="entry name" value="Transgly"/>
    <property type="match status" value="1"/>
</dbReference>
<comment type="caution">
    <text evidence="12">The sequence shown here is derived from an EMBL/GenBank/DDBJ whole genome shotgun (WGS) entry which is preliminary data.</text>
</comment>